<dbReference type="EMBL" id="BMNA01000001">
    <property type="protein sequence ID" value="GGL85580.1"/>
    <property type="molecule type" value="Genomic_DNA"/>
</dbReference>
<reference evidence="2" key="2">
    <citation type="submission" date="2020-09" db="EMBL/GenBank/DDBJ databases">
        <authorList>
            <person name="Sun Q."/>
            <person name="Zhou Y."/>
        </authorList>
    </citation>
    <scope>NUCLEOTIDE SEQUENCE</scope>
    <source>
        <strain evidence="2">CGMCC 4.7308</strain>
    </source>
</reference>
<proteinExistence type="predicted"/>
<dbReference type="PANTHER" id="PTHR30543">
    <property type="entry name" value="CHROMATE REDUCTASE"/>
    <property type="match status" value="1"/>
</dbReference>
<gene>
    <name evidence="2" type="ORF">GCM10011594_01520</name>
</gene>
<dbReference type="InterPro" id="IPR005025">
    <property type="entry name" value="FMN_Rdtase-like_dom"/>
</dbReference>
<feature type="domain" description="NADPH-dependent FMN reductase-like" evidence="1">
    <location>
        <begin position="3"/>
        <end position="147"/>
    </location>
</feature>
<dbReference type="Proteomes" id="UP000655208">
    <property type="component" value="Unassembled WGS sequence"/>
</dbReference>
<dbReference type="AlphaFoldDB" id="A0A917SKB1"/>
<evidence type="ECO:0000313" key="2">
    <source>
        <dbReference type="EMBL" id="GGL85580.1"/>
    </source>
</evidence>
<dbReference type="SUPFAM" id="SSF52218">
    <property type="entry name" value="Flavoproteins"/>
    <property type="match status" value="1"/>
</dbReference>
<dbReference type="GO" id="GO:0005829">
    <property type="term" value="C:cytosol"/>
    <property type="evidence" value="ECO:0007669"/>
    <property type="project" value="TreeGrafter"/>
</dbReference>
<dbReference type="InterPro" id="IPR050712">
    <property type="entry name" value="NAD(P)H-dep_reductase"/>
</dbReference>
<name>A0A917SKB1_9ACTN</name>
<organism evidence="2 3">
    <name type="scientific">Nakamurella endophytica</name>
    <dbReference type="NCBI Taxonomy" id="1748367"/>
    <lineage>
        <taxon>Bacteria</taxon>
        <taxon>Bacillati</taxon>
        <taxon>Actinomycetota</taxon>
        <taxon>Actinomycetes</taxon>
        <taxon>Nakamurellales</taxon>
        <taxon>Nakamurellaceae</taxon>
        <taxon>Nakamurella</taxon>
    </lineage>
</organism>
<comment type="caution">
    <text evidence="2">The sequence shown here is derived from an EMBL/GenBank/DDBJ whole genome shotgun (WGS) entry which is preliminary data.</text>
</comment>
<accession>A0A917SKB1</accession>
<dbReference type="InterPro" id="IPR029039">
    <property type="entry name" value="Flavoprotein-like_sf"/>
</dbReference>
<keyword evidence="3" id="KW-1185">Reference proteome</keyword>
<evidence type="ECO:0000259" key="1">
    <source>
        <dbReference type="Pfam" id="PF03358"/>
    </source>
</evidence>
<dbReference type="GO" id="GO:0016491">
    <property type="term" value="F:oxidoreductase activity"/>
    <property type="evidence" value="ECO:0007669"/>
    <property type="project" value="InterPro"/>
</dbReference>
<dbReference type="Gene3D" id="3.40.50.360">
    <property type="match status" value="1"/>
</dbReference>
<evidence type="ECO:0000313" key="3">
    <source>
        <dbReference type="Proteomes" id="UP000655208"/>
    </source>
</evidence>
<dbReference type="GO" id="GO:0010181">
    <property type="term" value="F:FMN binding"/>
    <property type="evidence" value="ECO:0007669"/>
    <property type="project" value="TreeGrafter"/>
</dbReference>
<sequence length="191" mass="20966">MSVLKIVVGSTRPGRIGPHIARWFTDAARRHGGFDTVEVLDLADFDLPLLDEPHHPRLRTYTKPHTLRWSEAVDGADALVFVSPEYNYSLPASLKNAMDFLVQEWAYKPLGLVTYGGASGGMRAAQAIRQVAAVLRMVPVPDAVALPLVFRQLVDGEFVPEQVNEDAARTMLDELAKLAVALAPLRERAAV</sequence>
<dbReference type="RefSeq" id="WP_188939613.1">
    <property type="nucleotide sequence ID" value="NZ_BMNA01000001.1"/>
</dbReference>
<reference evidence="2" key="1">
    <citation type="journal article" date="2014" name="Int. J. Syst. Evol. Microbiol.">
        <title>Complete genome sequence of Corynebacterium casei LMG S-19264T (=DSM 44701T), isolated from a smear-ripened cheese.</title>
        <authorList>
            <consortium name="US DOE Joint Genome Institute (JGI-PGF)"/>
            <person name="Walter F."/>
            <person name="Albersmeier A."/>
            <person name="Kalinowski J."/>
            <person name="Ruckert C."/>
        </authorList>
    </citation>
    <scope>NUCLEOTIDE SEQUENCE</scope>
    <source>
        <strain evidence="2">CGMCC 4.7308</strain>
    </source>
</reference>
<dbReference type="PANTHER" id="PTHR30543:SF21">
    <property type="entry name" value="NAD(P)H-DEPENDENT FMN REDUCTASE LOT6"/>
    <property type="match status" value="1"/>
</dbReference>
<protein>
    <submittedName>
        <fullName evidence="2">FMN reductase</fullName>
    </submittedName>
</protein>
<dbReference type="Pfam" id="PF03358">
    <property type="entry name" value="FMN_red"/>
    <property type="match status" value="1"/>
</dbReference>